<organism evidence="2 3">
    <name type="scientific">Alectoria fallacina</name>
    <dbReference type="NCBI Taxonomy" id="1903189"/>
    <lineage>
        <taxon>Eukaryota</taxon>
        <taxon>Fungi</taxon>
        <taxon>Dikarya</taxon>
        <taxon>Ascomycota</taxon>
        <taxon>Pezizomycotina</taxon>
        <taxon>Lecanoromycetes</taxon>
        <taxon>OSLEUM clade</taxon>
        <taxon>Lecanoromycetidae</taxon>
        <taxon>Lecanorales</taxon>
        <taxon>Lecanorineae</taxon>
        <taxon>Parmeliaceae</taxon>
        <taxon>Alectoria</taxon>
    </lineage>
</organism>
<sequence>MESYVNNMPTFGDLTNVSVEKLQELSAVLAKILALPIARDTYAQIIDGKPTRIPHSDQDKASQSQPTDQAVQEYEKIRKAFAPENLLIDLKLAQDYQNAPLNSRENHLQLLRIAAASVNALARKTYQDFHSDIVIKPSKLPELSHHQSNGVDDFYHSNYREFKRYPFGRLDIMSYWAETELFGGVVLFERDESGSNIINAFLQAQNWWRTFQLSENQIEHFAALKGLDSSAETVLPFAREADARIEKSFVRVGQTLRIYKNEYDKPAPSDWPTQSSCVIRQGDPRAASLEEAMRFIKEQGLDKKSPTFSGPFPPPPPL</sequence>
<feature type="compositionally biased region" description="Polar residues" evidence="1">
    <location>
        <begin position="61"/>
        <end position="70"/>
    </location>
</feature>
<comment type="caution">
    <text evidence="2">The sequence shown here is derived from an EMBL/GenBank/DDBJ whole genome shotgun (WGS) entry which is preliminary data.</text>
</comment>
<accession>A0A8H3IV62</accession>
<feature type="region of interest" description="Disordered" evidence="1">
    <location>
        <begin position="298"/>
        <end position="318"/>
    </location>
</feature>
<protein>
    <submittedName>
        <fullName evidence="2">Uncharacterized protein</fullName>
    </submittedName>
</protein>
<dbReference type="EMBL" id="CAJPDR010000268">
    <property type="protein sequence ID" value="CAF9929375.1"/>
    <property type="molecule type" value="Genomic_DNA"/>
</dbReference>
<feature type="region of interest" description="Disordered" evidence="1">
    <location>
        <begin position="49"/>
        <end position="70"/>
    </location>
</feature>
<proteinExistence type="predicted"/>
<dbReference type="AlphaFoldDB" id="A0A8H3IV62"/>
<name>A0A8H3IV62_9LECA</name>
<dbReference type="OrthoDB" id="5346581at2759"/>
<keyword evidence="3" id="KW-1185">Reference proteome</keyword>
<evidence type="ECO:0000313" key="2">
    <source>
        <dbReference type="EMBL" id="CAF9929375.1"/>
    </source>
</evidence>
<dbReference type="Proteomes" id="UP000664203">
    <property type="component" value="Unassembled WGS sequence"/>
</dbReference>
<gene>
    <name evidence="2" type="ORF">ALECFALPRED_004305</name>
</gene>
<evidence type="ECO:0000256" key="1">
    <source>
        <dbReference type="SAM" id="MobiDB-lite"/>
    </source>
</evidence>
<reference evidence="2" key="1">
    <citation type="submission" date="2021-03" db="EMBL/GenBank/DDBJ databases">
        <authorList>
            <person name="Tagirdzhanova G."/>
        </authorList>
    </citation>
    <scope>NUCLEOTIDE SEQUENCE</scope>
</reference>
<evidence type="ECO:0000313" key="3">
    <source>
        <dbReference type="Proteomes" id="UP000664203"/>
    </source>
</evidence>